<proteinExistence type="inferred from homology"/>
<organism evidence="10 11">
    <name type="scientific">Paenibacillus oenotherae</name>
    <dbReference type="NCBI Taxonomy" id="1435645"/>
    <lineage>
        <taxon>Bacteria</taxon>
        <taxon>Bacillati</taxon>
        <taxon>Bacillota</taxon>
        <taxon>Bacilli</taxon>
        <taxon>Bacillales</taxon>
        <taxon>Paenibacillaceae</taxon>
        <taxon>Paenibacillus</taxon>
    </lineage>
</organism>
<comment type="similarity">
    <text evidence="8">Belongs to the radical SAM superfamily. 7-carboxy-7-deazaguanine synthase family.</text>
</comment>
<feature type="binding site" evidence="8">
    <location>
        <position position="102"/>
    </location>
    <ligand>
        <name>S-adenosyl-L-methionine</name>
        <dbReference type="ChEBI" id="CHEBI:59789"/>
    </ligand>
</feature>
<dbReference type="Pfam" id="PF04055">
    <property type="entry name" value="Radical_SAM"/>
    <property type="match status" value="1"/>
</dbReference>
<dbReference type="PIRSF" id="PIRSF000370">
    <property type="entry name" value="QueE"/>
    <property type="match status" value="1"/>
</dbReference>
<feature type="binding site" evidence="8">
    <location>
        <position position="61"/>
    </location>
    <ligand>
        <name>[4Fe-4S] cluster</name>
        <dbReference type="ChEBI" id="CHEBI:49883"/>
        <note>4Fe-4S-S-AdoMet</note>
    </ligand>
</feature>
<feature type="binding site" evidence="8">
    <location>
        <position position="66"/>
    </location>
    <ligand>
        <name>Mg(2+)</name>
        <dbReference type="ChEBI" id="CHEBI:18420"/>
    </ligand>
</feature>
<dbReference type="PANTHER" id="PTHR42836:SF1">
    <property type="entry name" value="7-CARBOXY-7-DEAZAGUANINE SYNTHASE"/>
    <property type="match status" value="1"/>
</dbReference>
<evidence type="ECO:0000259" key="9">
    <source>
        <dbReference type="PROSITE" id="PS51918"/>
    </source>
</evidence>
<evidence type="ECO:0000256" key="6">
    <source>
        <dbReference type="ARBA" id="ARBA00023014"/>
    </source>
</evidence>
<feature type="binding site" evidence="8">
    <location>
        <begin position="63"/>
        <end position="65"/>
    </location>
    <ligand>
        <name>S-adenosyl-L-methionine</name>
        <dbReference type="ChEBI" id="CHEBI:59789"/>
    </ligand>
</feature>
<keyword evidence="8" id="KW-0671">Queuosine biosynthesis</keyword>
<accession>A0ABS7DAK6</accession>
<dbReference type="SUPFAM" id="SSF102114">
    <property type="entry name" value="Radical SAM enzymes"/>
    <property type="match status" value="1"/>
</dbReference>
<evidence type="ECO:0000256" key="1">
    <source>
        <dbReference type="ARBA" id="ARBA00022485"/>
    </source>
</evidence>
<dbReference type="CDD" id="cd01335">
    <property type="entry name" value="Radical_SAM"/>
    <property type="match status" value="1"/>
</dbReference>
<keyword evidence="7 8" id="KW-0456">Lyase</keyword>
<evidence type="ECO:0000256" key="2">
    <source>
        <dbReference type="ARBA" id="ARBA00022691"/>
    </source>
</evidence>
<evidence type="ECO:0000256" key="8">
    <source>
        <dbReference type="HAMAP-Rule" id="MF_00917"/>
    </source>
</evidence>
<feature type="domain" description="Radical SAM core" evidence="9">
    <location>
        <begin position="44"/>
        <end position="245"/>
    </location>
</feature>
<feature type="binding site" evidence="8">
    <location>
        <position position="64"/>
    </location>
    <ligand>
        <name>[4Fe-4S] cluster</name>
        <dbReference type="ChEBI" id="CHEBI:49883"/>
        <note>4Fe-4S-S-AdoMet</note>
    </ligand>
</feature>
<dbReference type="PANTHER" id="PTHR42836">
    <property type="entry name" value="7-CARBOXY-7-DEAZAGUANINE SYNTHASE"/>
    <property type="match status" value="1"/>
</dbReference>
<dbReference type="HAMAP" id="MF_00917">
    <property type="entry name" value="QueE"/>
    <property type="match status" value="1"/>
</dbReference>
<keyword evidence="1 8" id="KW-0004">4Fe-4S</keyword>
<evidence type="ECO:0000256" key="7">
    <source>
        <dbReference type="ARBA" id="ARBA00023239"/>
    </source>
</evidence>
<comment type="caution">
    <text evidence="10">The sequence shown here is derived from an EMBL/GenBank/DDBJ whole genome shotgun (WGS) entry which is preliminary data.</text>
</comment>
<feature type="binding site" evidence="8">
    <location>
        <position position="57"/>
    </location>
    <ligand>
        <name>[4Fe-4S] cluster</name>
        <dbReference type="ChEBI" id="CHEBI:49883"/>
        <note>4Fe-4S-S-AdoMet</note>
    </ligand>
</feature>
<dbReference type="InterPro" id="IPR013785">
    <property type="entry name" value="Aldolase_TIM"/>
</dbReference>
<keyword evidence="3 8" id="KW-0479">Metal-binding</keyword>
<dbReference type="SFLD" id="SFLDS00029">
    <property type="entry name" value="Radical_SAM"/>
    <property type="match status" value="1"/>
</dbReference>
<sequence>MSDGLSFPDDGVRGIQQAEDTRDPLSIVLPMVEIFETVEGEGTRAGFPTVFVRLFGCNLRCVWCDTKYSYPPAKSEFTMSIGDIVGQVEEKYGAAHICMTGGEPLLYGNRSAALLEALCGIDRIVDVHVETNGAIELAPFLARVSSRKARYIMDYKLPDSGENAAMIHSNFAVLRPQDEVKFVIATDRDFEAAVETLRQYPTAALPMFSPVWETMPPARLVEKMLASGLSGVKLNMQLHKIIWDPAKRGV</sequence>
<comment type="function">
    <text evidence="8">Catalyzes the complex heterocyclic radical-mediated conversion of 6-carboxy-5,6,7,8-tetrahydropterin (CPH4) to 7-carboxy-7-deazaguanine (CDG), a step common to the biosynthetic pathways of all 7-deazapurine-containing compounds.</text>
</comment>
<feature type="binding site" evidence="8">
    <location>
        <begin position="38"/>
        <end position="40"/>
    </location>
    <ligand>
        <name>substrate</name>
    </ligand>
</feature>
<dbReference type="InterPro" id="IPR058240">
    <property type="entry name" value="rSAM_sf"/>
</dbReference>
<comment type="catalytic activity">
    <reaction evidence="8">
        <text>6-carboxy-5,6,7,8-tetrahydropterin + H(+) = 7-carboxy-7-carbaguanine + NH4(+)</text>
        <dbReference type="Rhea" id="RHEA:27974"/>
        <dbReference type="ChEBI" id="CHEBI:15378"/>
        <dbReference type="ChEBI" id="CHEBI:28938"/>
        <dbReference type="ChEBI" id="CHEBI:61032"/>
        <dbReference type="ChEBI" id="CHEBI:61036"/>
        <dbReference type="EC" id="4.3.99.3"/>
    </reaction>
</comment>
<dbReference type="Proteomes" id="UP000812277">
    <property type="component" value="Unassembled WGS sequence"/>
</dbReference>
<evidence type="ECO:0000256" key="5">
    <source>
        <dbReference type="ARBA" id="ARBA00023004"/>
    </source>
</evidence>
<dbReference type="InterPro" id="IPR007197">
    <property type="entry name" value="rSAM"/>
</dbReference>
<evidence type="ECO:0000256" key="3">
    <source>
        <dbReference type="ARBA" id="ARBA00022723"/>
    </source>
</evidence>
<evidence type="ECO:0000313" key="11">
    <source>
        <dbReference type="Proteomes" id="UP000812277"/>
    </source>
</evidence>
<dbReference type="InterPro" id="IPR024924">
    <property type="entry name" value="7-CO-7-deazaguanine_synth-like"/>
</dbReference>
<keyword evidence="11" id="KW-1185">Reference proteome</keyword>
<keyword evidence="2 8" id="KW-0949">S-adenosyl-L-methionine</keyword>
<comment type="caution">
    <text evidence="8">Lacks conserved residue(s) required for the propagation of feature annotation.</text>
</comment>
<keyword evidence="5 8" id="KW-0408">Iron</keyword>
<name>A0ABS7DAK6_9BACL</name>
<feature type="binding site" evidence="8">
    <location>
        <position position="53"/>
    </location>
    <ligand>
        <name>substrate</name>
    </ligand>
</feature>
<dbReference type="EC" id="4.3.99.3" evidence="8"/>
<comment type="subunit">
    <text evidence="8">Homodimer.</text>
</comment>
<feature type="binding site" evidence="8">
    <location>
        <position position="100"/>
    </location>
    <ligand>
        <name>substrate</name>
    </ligand>
</feature>
<comment type="cofactor">
    <cofactor evidence="8">
        <name>[4Fe-4S] cluster</name>
        <dbReference type="ChEBI" id="CHEBI:49883"/>
    </cofactor>
    <text evidence="8">Binds 1 [4Fe-4S] cluster. The cluster is coordinated with 3 cysteines and an exchangeable S-adenosyl-L-methionine.</text>
</comment>
<dbReference type="Gene3D" id="3.20.20.70">
    <property type="entry name" value="Aldolase class I"/>
    <property type="match status" value="1"/>
</dbReference>
<protein>
    <recommendedName>
        <fullName evidence="8">7-carboxy-7-deazaguanine synthase</fullName>
        <shortName evidence="8">CDG synthase</shortName>
        <ecNumber evidence="8">4.3.99.3</ecNumber>
    </recommendedName>
    <alternativeName>
        <fullName evidence="8">Queuosine biosynthesis protein QueE</fullName>
    </alternativeName>
</protein>
<dbReference type="EMBL" id="JAHZIJ010000018">
    <property type="protein sequence ID" value="MBW7476975.1"/>
    <property type="molecule type" value="Genomic_DNA"/>
</dbReference>
<reference evidence="10 11" key="1">
    <citation type="submission" date="2021-07" db="EMBL/GenBank/DDBJ databases">
        <title>Paenibacillus radiodurans sp. nov., isolated from the southeastern edge of Tengger Desert.</title>
        <authorList>
            <person name="Zhang G."/>
        </authorList>
    </citation>
    <scope>NUCLEOTIDE SEQUENCE [LARGE SCALE GENOMIC DNA]</scope>
    <source>
        <strain evidence="10 11">DT7-4</strain>
    </source>
</reference>
<comment type="cofactor">
    <cofactor evidence="8">
        <name>Mg(2+)</name>
        <dbReference type="ChEBI" id="CHEBI:18420"/>
    </cofactor>
</comment>
<evidence type="ECO:0000256" key="4">
    <source>
        <dbReference type="ARBA" id="ARBA00022842"/>
    </source>
</evidence>
<comment type="cofactor">
    <cofactor evidence="8">
        <name>S-adenosyl-L-methionine</name>
        <dbReference type="ChEBI" id="CHEBI:59789"/>
    </cofactor>
    <text evidence="8">Binds 1 S-adenosyl-L-methionine per subunit.</text>
</comment>
<evidence type="ECO:0000313" key="10">
    <source>
        <dbReference type="EMBL" id="MBW7476975.1"/>
    </source>
</evidence>
<comment type="pathway">
    <text evidence="8">Purine metabolism; 7-cyano-7-deazaguanine biosynthesis.</text>
</comment>
<gene>
    <name evidence="8" type="primary">queE</name>
    <name evidence="10" type="ORF">K0T92_19845</name>
</gene>
<keyword evidence="6 8" id="KW-0411">Iron-sulfur</keyword>
<keyword evidence="4 8" id="KW-0460">Magnesium</keyword>
<dbReference type="PROSITE" id="PS51918">
    <property type="entry name" value="RADICAL_SAM"/>
    <property type="match status" value="1"/>
</dbReference>